<comment type="subcellular location">
    <subcellularLocation>
        <location evidence="1">Cell membrane</location>
        <topology evidence="1">Multi-pass membrane protein</topology>
    </subcellularLocation>
</comment>
<gene>
    <name evidence="9" type="ORF">HF853_02175</name>
</gene>
<reference evidence="9 10" key="1">
    <citation type="submission" date="2020-04" db="EMBL/GenBank/DDBJ databases">
        <authorList>
            <person name="Hitch T.C.A."/>
            <person name="Wylensek D."/>
            <person name="Clavel T."/>
        </authorList>
    </citation>
    <scope>NUCLEOTIDE SEQUENCE [LARGE SCALE GENOMIC DNA]</scope>
    <source>
        <strain evidence="9 10">BL-383-APC-3D</strain>
    </source>
</reference>
<dbReference type="AlphaFoldDB" id="A0AB36CIE2"/>
<evidence type="ECO:0000256" key="2">
    <source>
        <dbReference type="ARBA" id="ARBA00010157"/>
    </source>
</evidence>
<sequence>MKLTRIASALALLIVWLAIAGVGGPTFGKISEVSTNDKSTFLPATAESTRAGELAEEFSDNQGVPAIITGKVNEVDDAALESGMQALDSIEGILQVIGPQISEDGEAVEYIALIDTESAAPTEVVEKLSAEVSDQGFEPSQYGDFYVSGPAGFSADLANAFAGIDGILLLVALAAVLVILVVVYRAVLLPLLVIFTAVAGLCAAILATYWMAKAGIIALNGQSQGILSILVIGAATDYSLLLVARQREELQHTKSVADSLKASWKASFGAITASAATVAIALLCLLVSDLNSNQSLGPIAATGIFFAWVAALTLLPALLFLCGRAAFWPVTPKITGAESSHKFWNKVAAFVEGSPRKVWTGTLIILFAGAAWLPMLNATGVSNSDILLSDTEAKAGQEILNEHFDAGAGSPASIIAPEELEDDVMEILDKHPEISQVTLTSESGAPANTPPMNLEPNVVDGRIYFQATLNQEADSLEAQDTVAQLRDEFASLDGEILVGGESATSLDSNLTAERDLRVIVPLVLAVVLVVLIILLRAFVLPVLLLLATVLSFASAMGVSALVFNHILGFSNADPTVPLYGFIFLVALGVDYTIFLMTRAKEETPEKGTKKAVLHSLTVTGGVITSAGVVLAATFAALSVIPLMFMVQLAFIVAFGVLLDTFIVRTLLIPGLVTDIGQKVWWPSRQSKESQEEVSEISS</sequence>
<feature type="transmembrane region" description="Helical" evidence="7">
    <location>
        <begin position="516"/>
        <end position="535"/>
    </location>
</feature>
<dbReference type="Proteomes" id="UP000544551">
    <property type="component" value="Unassembled WGS sequence"/>
</dbReference>
<dbReference type="InterPro" id="IPR050545">
    <property type="entry name" value="Mycobact_MmpL"/>
</dbReference>
<dbReference type="InterPro" id="IPR004869">
    <property type="entry name" value="MMPL_dom"/>
</dbReference>
<evidence type="ECO:0000256" key="6">
    <source>
        <dbReference type="ARBA" id="ARBA00023136"/>
    </source>
</evidence>
<organism evidence="9 10">
    <name type="scientific">Corynebacterium stationis</name>
    <dbReference type="NCBI Taxonomy" id="1705"/>
    <lineage>
        <taxon>Bacteria</taxon>
        <taxon>Bacillati</taxon>
        <taxon>Actinomycetota</taxon>
        <taxon>Actinomycetes</taxon>
        <taxon>Mycobacteriales</taxon>
        <taxon>Corynebacteriaceae</taxon>
        <taxon>Corynebacterium</taxon>
    </lineage>
</organism>
<feature type="transmembrane region" description="Helical" evidence="7">
    <location>
        <begin position="160"/>
        <end position="184"/>
    </location>
</feature>
<feature type="transmembrane region" description="Helical" evidence="7">
    <location>
        <begin position="542"/>
        <end position="566"/>
    </location>
</feature>
<dbReference type="Pfam" id="PF03176">
    <property type="entry name" value="MMPL"/>
    <property type="match status" value="2"/>
</dbReference>
<evidence type="ECO:0000313" key="9">
    <source>
        <dbReference type="EMBL" id="NME88504.1"/>
    </source>
</evidence>
<evidence type="ECO:0000256" key="3">
    <source>
        <dbReference type="ARBA" id="ARBA00022475"/>
    </source>
</evidence>
<feature type="transmembrane region" description="Helical" evidence="7">
    <location>
        <begin position="611"/>
        <end position="636"/>
    </location>
</feature>
<keyword evidence="4 7" id="KW-0812">Transmembrane</keyword>
<dbReference type="Gene3D" id="1.20.1640.10">
    <property type="entry name" value="Multidrug efflux transporter AcrB transmembrane domain"/>
    <property type="match status" value="2"/>
</dbReference>
<evidence type="ECO:0000313" key="10">
    <source>
        <dbReference type="Proteomes" id="UP000544551"/>
    </source>
</evidence>
<evidence type="ECO:0000259" key="8">
    <source>
        <dbReference type="PROSITE" id="PS50156"/>
    </source>
</evidence>
<proteinExistence type="inferred from homology"/>
<protein>
    <submittedName>
        <fullName evidence="9">MMPL family transporter</fullName>
    </submittedName>
</protein>
<accession>A0AB36CIE2</accession>
<dbReference type="PANTHER" id="PTHR33406">
    <property type="entry name" value="MEMBRANE PROTEIN MJ1562-RELATED"/>
    <property type="match status" value="1"/>
</dbReference>
<evidence type="ECO:0000256" key="7">
    <source>
        <dbReference type="SAM" id="Phobius"/>
    </source>
</evidence>
<evidence type="ECO:0000256" key="1">
    <source>
        <dbReference type="ARBA" id="ARBA00004651"/>
    </source>
</evidence>
<dbReference type="PANTHER" id="PTHR33406:SF6">
    <property type="entry name" value="MEMBRANE PROTEIN YDGH-RELATED"/>
    <property type="match status" value="1"/>
</dbReference>
<evidence type="ECO:0000256" key="4">
    <source>
        <dbReference type="ARBA" id="ARBA00022692"/>
    </source>
</evidence>
<feature type="domain" description="SSD" evidence="8">
    <location>
        <begin position="538"/>
        <end position="673"/>
    </location>
</feature>
<comment type="caution">
    <text evidence="9">The sequence shown here is derived from an EMBL/GenBank/DDBJ whole genome shotgun (WGS) entry which is preliminary data.</text>
</comment>
<evidence type="ECO:0000256" key="5">
    <source>
        <dbReference type="ARBA" id="ARBA00022989"/>
    </source>
</evidence>
<feature type="transmembrane region" description="Helical" evidence="7">
    <location>
        <begin position="642"/>
        <end position="663"/>
    </location>
</feature>
<dbReference type="RefSeq" id="WP_168969013.1">
    <property type="nucleotide sequence ID" value="NZ_JABAFZ010000002.1"/>
</dbReference>
<dbReference type="SUPFAM" id="SSF82866">
    <property type="entry name" value="Multidrug efflux transporter AcrB transmembrane domain"/>
    <property type="match status" value="2"/>
</dbReference>
<dbReference type="InterPro" id="IPR000731">
    <property type="entry name" value="SSD"/>
</dbReference>
<dbReference type="GO" id="GO:0005886">
    <property type="term" value="C:plasma membrane"/>
    <property type="evidence" value="ECO:0007669"/>
    <property type="project" value="UniProtKB-SubCell"/>
</dbReference>
<keyword evidence="3" id="KW-1003">Cell membrane</keyword>
<feature type="transmembrane region" description="Helical" evidence="7">
    <location>
        <begin position="266"/>
        <end position="288"/>
    </location>
</feature>
<feature type="transmembrane region" description="Helical" evidence="7">
    <location>
        <begin position="191"/>
        <end position="212"/>
    </location>
</feature>
<feature type="transmembrane region" description="Helical" evidence="7">
    <location>
        <begin position="224"/>
        <end position="245"/>
    </location>
</feature>
<feature type="transmembrane region" description="Helical" evidence="7">
    <location>
        <begin position="300"/>
        <end position="323"/>
    </location>
</feature>
<name>A0AB36CIE2_9CORY</name>
<feature type="transmembrane region" description="Helical" evidence="7">
    <location>
        <begin position="358"/>
        <end position="375"/>
    </location>
</feature>
<dbReference type="EMBL" id="JABAFZ010000002">
    <property type="protein sequence ID" value="NME88504.1"/>
    <property type="molecule type" value="Genomic_DNA"/>
</dbReference>
<dbReference type="PROSITE" id="PS50156">
    <property type="entry name" value="SSD"/>
    <property type="match status" value="1"/>
</dbReference>
<keyword evidence="5 7" id="KW-1133">Transmembrane helix</keyword>
<keyword evidence="6 7" id="KW-0472">Membrane</keyword>
<feature type="transmembrane region" description="Helical" evidence="7">
    <location>
        <begin position="578"/>
        <end position="599"/>
    </location>
</feature>
<comment type="similarity">
    <text evidence="2">Belongs to the resistance-nodulation-cell division (RND) (TC 2.A.6) family. MmpL subfamily.</text>
</comment>